<dbReference type="PANTHER" id="PTHR36842">
    <property type="entry name" value="PROTEIN TOLB HOMOLOG"/>
    <property type="match status" value="1"/>
</dbReference>
<dbReference type="InterPro" id="IPR011659">
    <property type="entry name" value="WD40"/>
</dbReference>
<comment type="subcellular location">
    <subcellularLocation>
        <location evidence="1">Membrane</location>
    </subcellularLocation>
</comment>
<dbReference type="Pfam" id="PF01103">
    <property type="entry name" value="Omp85"/>
    <property type="match status" value="1"/>
</dbReference>
<evidence type="ECO:0000313" key="7">
    <source>
        <dbReference type="Proteomes" id="UP000216446"/>
    </source>
</evidence>
<evidence type="ECO:0000256" key="3">
    <source>
        <dbReference type="ARBA" id="ARBA00023136"/>
    </source>
</evidence>
<evidence type="ECO:0000256" key="1">
    <source>
        <dbReference type="ARBA" id="ARBA00004370"/>
    </source>
</evidence>
<dbReference type="SUPFAM" id="SSF82171">
    <property type="entry name" value="DPP6 N-terminal domain-like"/>
    <property type="match status" value="1"/>
</dbReference>
<evidence type="ECO:0000259" key="5">
    <source>
        <dbReference type="Pfam" id="PF13485"/>
    </source>
</evidence>
<sequence length="1026" mass="114057">MAAALTLALVVGPLAPEADAQGFGRNKVQYDDFDWHILETEHFDIYYYPEERELAEIGAQAAEEAYVELENRFAFSFNHRVPMLFYASNLHFKQTNTTPGFIPDGVGGFFEFLKGRVVIPADGNVQRFTRVVQHELVHVFTFNKLARVLRDHRRPVDRFVPLWFTEGLAEYWSGEPDHQHEMIIRDAVASNFFVQLDDMDRIAGSFVMYKEGEAFCRFVAETYGEERILDLIENSWRDDDFSKVVEYVMGEDFHVVSDKWWTWIREQYLPKLEDADVPSLASRPVAARGAHFKPVVHTWPDGRREVLSVANRGGYSEILATPVGADLEPLAKPEVIVRAGKNLDYEAFHLFESRMDVSDDGLLAFVTKRGERDVIHLHDLRQRRRVEMLGFDELVGIYSPTVSADGRQVAFTGIGRNGLADLFLYDRDGGPAGAGLLRQLTRDAYDDRDPDFSPDGLSLAFSSDRTAFAGPGTPIFNIFRYDLETDEIGYITSGPQVDVAPRYSPDGQHLAYVSAHREADGKFSAQNLWVADLSPEAPLDEPFVTASAARRLTAPASGETVTVAFAPDSDTSAEPLAPGSASRGMAPPAVEVRQLTEFTGAAYDPFWADDSTLVFAAFEDFRWTVRAFDADSAFAQPRQRLAVTAPAPSEAWEYPRYAVSDTTRARPYKRRYALDVAGGSFATAATADYNAGGAAIAFSDMLGDDRIYVSAYSSSRIGRSFLDGLNVSATRIHVGRRANVGYGVFRRAGPLFDRGDPDQVDAIPSYQQIHGALGLVSYPLSTFRRVDLSTSLGYSSKELLGDLDGSGGLQFDTLKTLTFSNYMALAHDNALYSMFGPIDGWRANAGVGYSTDLLQSALSYYTLNADVRHYARITNDITFASWGLARANVGRRARYNLIGGSWSARGFPLLRIRAQRLLFTSQELRFPIVKAPYLISPVLGAFGVAGLKGALFVDAAHAWNEDGTGPDLYNLNSQTIGKTFGSVGAGARLNLFGAFVLRYDVGYRFWDGFQFDEREPFTQFFFGYDF</sequence>
<gene>
    <name evidence="6" type="ORF">BSZ36_09630</name>
</gene>
<protein>
    <submittedName>
        <fullName evidence="6">Uncharacterized protein</fullName>
    </submittedName>
</protein>
<keyword evidence="3" id="KW-0472">Membrane</keyword>
<comment type="similarity">
    <text evidence="2">Belongs to the TolB family.</text>
</comment>
<dbReference type="EMBL" id="MQWB01000001">
    <property type="protein sequence ID" value="OZC04680.1"/>
    <property type="molecule type" value="Genomic_DNA"/>
</dbReference>
<keyword evidence="7" id="KW-1185">Reference proteome</keyword>
<dbReference type="Gene3D" id="2.40.160.50">
    <property type="entry name" value="membrane protein fhac: a member of the omp85/tpsb transporter family"/>
    <property type="match status" value="1"/>
</dbReference>
<dbReference type="InParanoid" id="A0A259U405"/>
<dbReference type="Pfam" id="PF13485">
    <property type="entry name" value="Peptidase_MA_2"/>
    <property type="match status" value="1"/>
</dbReference>
<evidence type="ECO:0000256" key="2">
    <source>
        <dbReference type="ARBA" id="ARBA00009820"/>
    </source>
</evidence>
<feature type="domain" description="Bacterial surface antigen (D15)" evidence="4">
    <location>
        <begin position="789"/>
        <end position="1026"/>
    </location>
</feature>
<evidence type="ECO:0000259" key="4">
    <source>
        <dbReference type="Pfam" id="PF01103"/>
    </source>
</evidence>
<dbReference type="InterPro" id="IPR039568">
    <property type="entry name" value="Peptidase_MA-like_dom"/>
</dbReference>
<dbReference type="Gene3D" id="2.120.10.30">
    <property type="entry name" value="TolB, C-terminal domain"/>
    <property type="match status" value="2"/>
</dbReference>
<dbReference type="InterPro" id="IPR011042">
    <property type="entry name" value="6-blade_b-propeller_TolB-like"/>
</dbReference>
<feature type="domain" description="Peptidase MA-like" evidence="5">
    <location>
        <begin position="123"/>
        <end position="265"/>
    </location>
</feature>
<dbReference type="GO" id="GO:0019867">
    <property type="term" value="C:outer membrane"/>
    <property type="evidence" value="ECO:0007669"/>
    <property type="project" value="InterPro"/>
</dbReference>
<organism evidence="6 7">
    <name type="scientific">Rubricoccus marinus</name>
    <dbReference type="NCBI Taxonomy" id="716817"/>
    <lineage>
        <taxon>Bacteria</taxon>
        <taxon>Pseudomonadati</taxon>
        <taxon>Rhodothermota</taxon>
        <taxon>Rhodothermia</taxon>
        <taxon>Rhodothermales</taxon>
        <taxon>Rubricoccaceae</taxon>
        <taxon>Rubricoccus</taxon>
    </lineage>
</organism>
<dbReference type="Pfam" id="PF07676">
    <property type="entry name" value="PD40"/>
    <property type="match status" value="2"/>
</dbReference>
<name>A0A259U405_9BACT</name>
<proteinExistence type="inferred from homology"/>
<evidence type="ECO:0000313" key="6">
    <source>
        <dbReference type="EMBL" id="OZC04680.1"/>
    </source>
</evidence>
<dbReference type="InterPro" id="IPR000184">
    <property type="entry name" value="Bac_surfAg_D15"/>
</dbReference>
<dbReference type="AlphaFoldDB" id="A0A259U405"/>
<reference evidence="6 7" key="1">
    <citation type="submission" date="2016-11" db="EMBL/GenBank/DDBJ databases">
        <title>Study of marine rhodopsin-containing bacteria.</title>
        <authorList>
            <person name="Yoshizawa S."/>
            <person name="Kumagai Y."/>
            <person name="Kogure K."/>
        </authorList>
    </citation>
    <scope>NUCLEOTIDE SEQUENCE [LARGE SCALE GENOMIC DNA]</scope>
    <source>
        <strain evidence="6 7">SG-29</strain>
    </source>
</reference>
<comment type="caution">
    <text evidence="6">The sequence shown here is derived from an EMBL/GenBank/DDBJ whole genome shotgun (WGS) entry which is preliminary data.</text>
</comment>
<dbReference type="Proteomes" id="UP000216446">
    <property type="component" value="Unassembled WGS sequence"/>
</dbReference>
<accession>A0A259U405</accession>